<gene>
    <name evidence="1" type="ORF">BV25DRAFT_1496752</name>
</gene>
<comment type="caution">
    <text evidence="1">The sequence shown here is derived from an EMBL/GenBank/DDBJ whole genome shotgun (WGS) entry which is preliminary data.</text>
</comment>
<proteinExistence type="predicted"/>
<accession>A0ACB8TCA6</accession>
<dbReference type="Proteomes" id="UP000814140">
    <property type="component" value="Unassembled WGS sequence"/>
</dbReference>
<evidence type="ECO:0000313" key="1">
    <source>
        <dbReference type="EMBL" id="KAI0066072.1"/>
    </source>
</evidence>
<name>A0ACB8TCA6_9AGAM</name>
<reference evidence="1" key="2">
    <citation type="journal article" date="2022" name="New Phytol.">
        <title>Evolutionary transition to the ectomycorrhizal habit in the genomes of a hyperdiverse lineage of mushroom-forming fungi.</title>
        <authorList>
            <person name="Looney B."/>
            <person name="Miyauchi S."/>
            <person name="Morin E."/>
            <person name="Drula E."/>
            <person name="Courty P.E."/>
            <person name="Kohler A."/>
            <person name="Kuo A."/>
            <person name="LaButti K."/>
            <person name="Pangilinan J."/>
            <person name="Lipzen A."/>
            <person name="Riley R."/>
            <person name="Andreopoulos W."/>
            <person name="He G."/>
            <person name="Johnson J."/>
            <person name="Nolan M."/>
            <person name="Tritt A."/>
            <person name="Barry K.W."/>
            <person name="Grigoriev I.V."/>
            <person name="Nagy L.G."/>
            <person name="Hibbett D."/>
            <person name="Henrissat B."/>
            <person name="Matheny P.B."/>
            <person name="Labbe J."/>
            <person name="Martin F.M."/>
        </authorList>
    </citation>
    <scope>NUCLEOTIDE SEQUENCE</scope>
    <source>
        <strain evidence="1">HHB10654</strain>
    </source>
</reference>
<organism evidence="1 2">
    <name type="scientific">Artomyces pyxidatus</name>
    <dbReference type="NCBI Taxonomy" id="48021"/>
    <lineage>
        <taxon>Eukaryota</taxon>
        <taxon>Fungi</taxon>
        <taxon>Dikarya</taxon>
        <taxon>Basidiomycota</taxon>
        <taxon>Agaricomycotina</taxon>
        <taxon>Agaricomycetes</taxon>
        <taxon>Russulales</taxon>
        <taxon>Auriscalpiaceae</taxon>
        <taxon>Artomyces</taxon>
    </lineage>
</organism>
<reference evidence="1" key="1">
    <citation type="submission" date="2021-03" db="EMBL/GenBank/DDBJ databases">
        <authorList>
            <consortium name="DOE Joint Genome Institute"/>
            <person name="Ahrendt S."/>
            <person name="Looney B.P."/>
            <person name="Miyauchi S."/>
            <person name="Morin E."/>
            <person name="Drula E."/>
            <person name="Courty P.E."/>
            <person name="Chicoki N."/>
            <person name="Fauchery L."/>
            <person name="Kohler A."/>
            <person name="Kuo A."/>
            <person name="Labutti K."/>
            <person name="Pangilinan J."/>
            <person name="Lipzen A."/>
            <person name="Riley R."/>
            <person name="Andreopoulos W."/>
            <person name="He G."/>
            <person name="Johnson J."/>
            <person name="Barry K.W."/>
            <person name="Grigoriev I.V."/>
            <person name="Nagy L."/>
            <person name="Hibbett D."/>
            <person name="Henrissat B."/>
            <person name="Matheny P.B."/>
            <person name="Labbe J."/>
            <person name="Martin F."/>
        </authorList>
    </citation>
    <scope>NUCLEOTIDE SEQUENCE</scope>
    <source>
        <strain evidence="1">HHB10654</strain>
    </source>
</reference>
<sequence length="563" mass="62001">MPNPKTVALAQSPLFQRRSESLAWDERIKLSYERAKAIVQVYNLTAEDLLTLSPTYWEFHTDPILVMDGAAGTLLTIHYNLCAGTLAAFSPGRPDVLRTVQDILAFRTSGQYCLTELGHGLDVFHLETTATLLPDGNFELNTPTESAAKYMPPTTPCGIPCVAVVFARLVVEGEDRGVKPFLVPLHDGAHMYEGVVSKPLSPRGGSRPVKHALTYFHHVQIGRNALLGEIAKAGNCRAAFFQDIKRVISGTLSMGGFALSTMRIGCYIAGRYSMRRMVTDTTTGVQRPIITFSTQSIPVLTAVSQTLVMEAFARDSYARFNRSINDLTQKHFAAAIFKSTIVKHAHITLSTLGDRCGAQGLFEVNQISVLHADMRGAAIAEGDILAISIRFAIELLLGRLAVPDYLKPDGILAKHEKSLLAHLRSLMAQYSGHRDPRLESILLPHCQPLVEAIGHRLAYEAAVKQGVDDRVLYLYVTSIVEMDPAWYVENEGMSQWSQQTQLHDAAAALRPELETLVDQLDVESYVTAPIICEEDWNAYVSSLEAFGDSQACTPTRNEVNCSR</sequence>
<keyword evidence="2" id="KW-1185">Reference proteome</keyword>
<protein>
    <submittedName>
        <fullName evidence="1">Acyl-CoA dehydrogenase NM domain-like protein</fullName>
    </submittedName>
</protein>
<dbReference type="EMBL" id="MU277193">
    <property type="protein sequence ID" value="KAI0066072.1"/>
    <property type="molecule type" value="Genomic_DNA"/>
</dbReference>
<evidence type="ECO:0000313" key="2">
    <source>
        <dbReference type="Proteomes" id="UP000814140"/>
    </source>
</evidence>